<comment type="caution">
    <text evidence="1">The sequence shown here is derived from an EMBL/GenBank/DDBJ whole genome shotgun (WGS) entry which is preliminary data.</text>
</comment>
<evidence type="ECO:0000313" key="1">
    <source>
        <dbReference type="EMBL" id="KAK3850508.1"/>
    </source>
</evidence>
<proteinExistence type="predicted"/>
<evidence type="ECO:0000313" key="2">
    <source>
        <dbReference type="Proteomes" id="UP001286313"/>
    </source>
</evidence>
<keyword evidence="2" id="KW-1185">Reference proteome</keyword>
<dbReference type="AlphaFoldDB" id="A0AAE1BHR1"/>
<reference evidence="1" key="1">
    <citation type="submission" date="2023-10" db="EMBL/GenBank/DDBJ databases">
        <title>Genome assemblies of two species of porcelain crab, Petrolisthes cinctipes and Petrolisthes manimaculis (Anomura: Porcellanidae).</title>
        <authorList>
            <person name="Angst P."/>
        </authorList>
    </citation>
    <scope>NUCLEOTIDE SEQUENCE</scope>
    <source>
        <strain evidence="1">PB745_01</strain>
        <tissue evidence="1">Gill</tissue>
    </source>
</reference>
<dbReference type="Proteomes" id="UP001286313">
    <property type="component" value="Unassembled WGS sequence"/>
</dbReference>
<dbReference type="EMBL" id="JAWQEG010008349">
    <property type="protein sequence ID" value="KAK3850508.1"/>
    <property type="molecule type" value="Genomic_DNA"/>
</dbReference>
<accession>A0AAE1BHR1</accession>
<organism evidence="1 2">
    <name type="scientific">Petrolisthes cinctipes</name>
    <name type="common">Flat porcelain crab</name>
    <dbReference type="NCBI Taxonomy" id="88211"/>
    <lineage>
        <taxon>Eukaryota</taxon>
        <taxon>Metazoa</taxon>
        <taxon>Ecdysozoa</taxon>
        <taxon>Arthropoda</taxon>
        <taxon>Crustacea</taxon>
        <taxon>Multicrustacea</taxon>
        <taxon>Malacostraca</taxon>
        <taxon>Eumalacostraca</taxon>
        <taxon>Eucarida</taxon>
        <taxon>Decapoda</taxon>
        <taxon>Pleocyemata</taxon>
        <taxon>Anomura</taxon>
        <taxon>Galatheoidea</taxon>
        <taxon>Porcellanidae</taxon>
        <taxon>Petrolisthes</taxon>
    </lineage>
</organism>
<name>A0AAE1BHR1_PETCI</name>
<protein>
    <submittedName>
        <fullName evidence="1">Uncharacterized protein</fullName>
    </submittedName>
</protein>
<gene>
    <name evidence="1" type="ORF">Pcinc_042795</name>
</gene>
<sequence>MPDAGRCVWCRLAGRQTRRYGRQMLTVTRGGRPGIDKRPDPSDIPHPSYPTFSLTLTDPTSIPSHCATVRISATQHLAAWEREAPLLYPGYLPPQHVNREGASRYYTGSL</sequence>